<evidence type="ECO:0000313" key="1">
    <source>
        <dbReference type="EMBL" id="GMA87639.1"/>
    </source>
</evidence>
<accession>A0ABQ6JJS6</accession>
<keyword evidence="2" id="KW-1185">Reference proteome</keyword>
<sequence>MLDGVVRSLQRATAGFRKISPSPRSRTYCDPVDWAKTVVTFQVPAEGYPVGPSGSATPWCRSWTRSWAVSATTPTWGPSWSRLGGTQAPSVQQELCRLVRALDLRGWVAGTRRSSPAPTGGW</sequence>
<dbReference type="Proteomes" id="UP001157017">
    <property type="component" value="Unassembled WGS sequence"/>
</dbReference>
<evidence type="ECO:0000313" key="2">
    <source>
        <dbReference type="Proteomes" id="UP001157017"/>
    </source>
</evidence>
<protein>
    <submittedName>
        <fullName evidence="1">Uncharacterized protein</fullName>
    </submittedName>
</protein>
<gene>
    <name evidence="1" type="ORF">GCM10025868_28890</name>
</gene>
<reference evidence="2" key="1">
    <citation type="journal article" date="2019" name="Int. J. Syst. Evol. Microbiol.">
        <title>The Global Catalogue of Microorganisms (GCM) 10K type strain sequencing project: providing services to taxonomists for standard genome sequencing and annotation.</title>
        <authorList>
            <consortium name="The Broad Institute Genomics Platform"/>
            <consortium name="The Broad Institute Genome Sequencing Center for Infectious Disease"/>
            <person name="Wu L."/>
            <person name="Ma J."/>
        </authorList>
    </citation>
    <scope>NUCLEOTIDE SEQUENCE [LARGE SCALE GENOMIC DNA]</scope>
    <source>
        <strain evidence="2">NBRC 108730</strain>
    </source>
</reference>
<proteinExistence type="predicted"/>
<organism evidence="1 2">
    <name type="scientific">Angustibacter aerolatus</name>
    <dbReference type="NCBI Taxonomy" id="1162965"/>
    <lineage>
        <taxon>Bacteria</taxon>
        <taxon>Bacillati</taxon>
        <taxon>Actinomycetota</taxon>
        <taxon>Actinomycetes</taxon>
        <taxon>Kineosporiales</taxon>
        <taxon>Kineosporiaceae</taxon>
    </lineage>
</organism>
<name>A0ABQ6JJS6_9ACTN</name>
<dbReference type="EMBL" id="BSUZ01000001">
    <property type="protein sequence ID" value="GMA87639.1"/>
    <property type="molecule type" value="Genomic_DNA"/>
</dbReference>
<comment type="caution">
    <text evidence="1">The sequence shown here is derived from an EMBL/GenBank/DDBJ whole genome shotgun (WGS) entry which is preliminary data.</text>
</comment>